<comment type="caution">
    <text evidence="3">The sequence shown here is derived from an EMBL/GenBank/DDBJ whole genome shotgun (WGS) entry which is preliminary data.</text>
</comment>
<dbReference type="PANTHER" id="PTHR39639:SF1">
    <property type="entry name" value="DUF262 DOMAIN-CONTAINING PROTEIN"/>
    <property type="match status" value="1"/>
</dbReference>
<feature type="region of interest" description="Disordered" evidence="1">
    <location>
        <begin position="457"/>
        <end position="500"/>
    </location>
</feature>
<dbReference type="AlphaFoldDB" id="A0A8H7CYL1"/>
<evidence type="ECO:0000313" key="4">
    <source>
        <dbReference type="Proteomes" id="UP000623467"/>
    </source>
</evidence>
<keyword evidence="4" id="KW-1185">Reference proteome</keyword>
<feature type="region of interest" description="Disordered" evidence="1">
    <location>
        <begin position="1"/>
        <end position="65"/>
    </location>
</feature>
<accession>A0A8H7CYL1</accession>
<feature type="compositionally biased region" description="Acidic residues" evidence="1">
    <location>
        <begin position="45"/>
        <end position="57"/>
    </location>
</feature>
<dbReference type="Proteomes" id="UP000623467">
    <property type="component" value="Unassembled WGS sequence"/>
</dbReference>
<evidence type="ECO:0000259" key="2">
    <source>
        <dbReference type="Pfam" id="PF03235"/>
    </source>
</evidence>
<evidence type="ECO:0000313" key="3">
    <source>
        <dbReference type="EMBL" id="KAF7355389.1"/>
    </source>
</evidence>
<gene>
    <name evidence="3" type="ORF">MSAN_01455600</name>
</gene>
<dbReference type="PANTHER" id="PTHR39639">
    <property type="entry name" value="CHROMOSOME 16, WHOLE GENOME SHOTGUN SEQUENCE"/>
    <property type="match status" value="1"/>
</dbReference>
<dbReference type="EMBL" id="JACAZH010000011">
    <property type="protein sequence ID" value="KAF7355389.1"/>
    <property type="molecule type" value="Genomic_DNA"/>
</dbReference>
<proteinExistence type="predicted"/>
<dbReference type="OrthoDB" id="5419821at2759"/>
<evidence type="ECO:0000256" key="1">
    <source>
        <dbReference type="SAM" id="MobiDB-lite"/>
    </source>
</evidence>
<feature type="domain" description="GmrSD restriction endonucleases N-terminal" evidence="2">
    <location>
        <begin position="84"/>
        <end position="182"/>
    </location>
</feature>
<name>A0A8H7CYL1_9AGAR</name>
<dbReference type="InterPro" id="IPR004919">
    <property type="entry name" value="GmrSD_N"/>
</dbReference>
<organism evidence="3 4">
    <name type="scientific">Mycena sanguinolenta</name>
    <dbReference type="NCBI Taxonomy" id="230812"/>
    <lineage>
        <taxon>Eukaryota</taxon>
        <taxon>Fungi</taxon>
        <taxon>Dikarya</taxon>
        <taxon>Basidiomycota</taxon>
        <taxon>Agaricomycotina</taxon>
        <taxon>Agaricomycetes</taxon>
        <taxon>Agaricomycetidae</taxon>
        <taxon>Agaricales</taxon>
        <taxon>Marasmiineae</taxon>
        <taxon>Mycenaceae</taxon>
        <taxon>Mycena</taxon>
    </lineage>
</organism>
<reference evidence="3" key="1">
    <citation type="submission" date="2020-05" db="EMBL/GenBank/DDBJ databases">
        <title>Mycena genomes resolve the evolution of fungal bioluminescence.</title>
        <authorList>
            <person name="Tsai I.J."/>
        </authorList>
    </citation>
    <scope>NUCLEOTIDE SEQUENCE</scope>
    <source>
        <strain evidence="3">160909Yilan</strain>
    </source>
</reference>
<feature type="compositionally biased region" description="Polar residues" evidence="1">
    <location>
        <begin position="14"/>
        <end position="33"/>
    </location>
</feature>
<dbReference type="Pfam" id="PF03235">
    <property type="entry name" value="GmrSD_N"/>
    <property type="match status" value="1"/>
</dbReference>
<protein>
    <recommendedName>
        <fullName evidence="2">GmrSD restriction endonucleases N-terminal domain-containing protein</fullName>
    </recommendedName>
</protein>
<sequence length="500" mass="55853">MSDQPNLNFPGMNSPISQERGSASAPLPSSSRMDATAPQKSPYIYEDDDGYDSEPPDENGPKFSIQGQFIEPKTEILTIRELHSLIHEGTIDLCPIYQRDVVWPPQKQALLIDSLFRKFYVPPVIFAVTKDEDGVPIRVCVDGKQRLTSIQRFLDGQLAYVQSKKSWYYTCPESSQSTKQKLQLPDEVKREFDAKPITCGVLRLKRAGYCTNLRSSGVQRLDSCNGAGNLPASPAGDALDDVSSMALMCSNCSAFNTGQKKLAAIHSPWTESAPFFTLPLCTANPDFGDGFQCSRAHIYATVEEGLSTKLSLSAARGREWQNVAHFVYCCDGYPESENVPTPQKMDKWLSRVDPPGQQFKQEIDGALAEFLDIASDKAAHKIAFANNQNRIAPIEFVFIGVLIYVLRKATRTERAQAIYHLRTDIREQFLDIRFNGAVGAAMWRLIRHLKHSPTTSISSIQSATVTPKRKRRISNGSDDEYHPSPIRSLGRNPKTRSRRD</sequence>